<evidence type="ECO:0000256" key="3">
    <source>
        <dbReference type="ARBA" id="ARBA00023002"/>
    </source>
</evidence>
<dbReference type="GO" id="GO:0046872">
    <property type="term" value="F:metal ion binding"/>
    <property type="evidence" value="ECO:0007669"/>
    <property type="project" value="UniProtKB-KW"/>
</dbReference>
<evidence type="ECO:0000313" key="8">
    <source>
        <dbReference type="EMBL" id="VCU70076.1"/>
    </source>
</evidence>
<dbReference type="Gene3D" id="2.102.10.10">
    <property type="entry name" value="Rieske [2Fe-2S] iron-sulphur domain"/>
    <property type="match status" value="1"/>
</dbReference>
<evidence type="ECO:0000313" key="9">
    <source>
        <dbReference type="Proteomes" id="UP000277294"/>
    </source>
</evidence>
<evidence type="ECO:0000259" key="7">
    <source>
        <dbReference type="PROSITE" id="PS51296"/>
    </source>
</evidence>
<gene>
    <name evidence="8" type="primary">pobA_6</name>
    <name evidence="8" type="ORF">PIGHUM_02143</name>
</gene>
<dbReference type="SUPFAM" id="SSF55961">
    <property type="entry name" value="Bet v1-like"/>
    <property type="match status" value="1"/>
</dbReference>
<feature type="region of interest" description="Disordered" evidence="6">
    <location>
        <begin position="372"/>
        <end position="405"/>
    </location>
</feature>
<protein>
    <submittedName>
        <fullName evidence="8">Phenoxybenzoate dioxygenase subunit alpha</fullName>
        <ecNumber evidence="8">1.14.12.-</ecNumber>
    </submittedName>
</protein>
<evidence type="ECO:0000256" key="5">
    <source>
        <dbReference type="ARBA" id="ARBA00023014"/>
    </source>
</evidence>
<dbReference type="InterPro" id="IPR045623">
    <property type="entry name" value="LigXa_C"/>
</dbReference>
<dbReference type="Pfam" id="PF19301">
    <property type="entry name" value="LigXa_C"/>
    <property type="match status" value="1"/>
</dbReference>
<feature type="domain" description="Rieske" evidence="7">
    <location>
        <begin position="34"/>
        <end position="138"/>
    </location>
</feature>
<keyword evidence="9" id="KW-1185">Reference proteome</keyword>
<name>A0A3P4B3G6_9BURK</name>
<dbReference type="PANTHER" id="PTHR21266:SF59">
    <property type="entry name" value="BLR4922 PROTEIN"/>
    <property type="match status" value="1"/>
</dbReference>
<evidence type="ECO:0000256" key="4">
    <source>
        <dbReference type="ARBA" id="ARBA00023004"/>
    </source>
</evidence>
<dbReference type="PROSITE" id="PS51296">
    <property type="entry name" value="RIESKE"/>
    <property type="match status" value="1"/>
</dbReference>
<keyword evidence="5" id="KW-0411">Iron-sulfur</keyword>
<dbReference type="AlphaFoldDB" id="A0A3P4B3G6"/>
<dbReference type="InterPro" id="IPR050584">
    <property type="entry name" value="Cholesterol_7-desaturase"/>
</dbReference>
<dbReference type="SUPFAM" id="SSF50022">
    <property type="entry name" value="ISP domain"/>
    <property type="match status" value="1"/>
</dbReference>
<dbReference type="RefSeq" id="WP_246013107.1">
    <property type="nucleotide sequence ID" value="NZ_UWPJ01000017.1"/>
</dbReference>
<keyword evidence="2" id="KW-0479">Metal-binding</keyword>
<keyword evidence="8" id="KW-0223">Dioxygenase</keyword>
<dbReference type="Gene3D" id="3.90.380.10">
    <property type="entry name" value="Naphthalene 1,2-dioxygenase Alpha Subunit, Chain A, domain 1"/>
    <property type="match status" value="1"/>
</dbReference>
<dbReference type="InterPro" id="IPR017941">
    <property type="entry name" value="Rieske_2Fe-2S"/>
</dbReference>
<dbReference type="PANTHER" id="PTHR21266">
    <property type="entry name" value="IRON-SULFUR DOMAIN CONTAINING PROTEIN"/>
    <property type="match status" value="1"/>
</dbReference>
<dbReference type="Pfam" id="PF00355">
    <property type="entry name" value="Rieske"/>
    <property type="match status" value="1"/>
</dbReference>
<accession>A0A3P4B3G6</accession>
<sequence>MDTPNAAPSRADQLALLTQAGPGTEMGRLLRMFWHPVALSRDLQPGEAIPVKALGEELTLYRGESGTPYLVGGRCRHRQTLLHTGWIQGEKIRCIYHGWQFDGSGQCVQRPAEKEARVPPNCRIPGYPVHEYCGMVFAYLGEGEPPGFELPRKDVFEAPGVLIAVTKETWKINWFQQIENSLDAVHVSFVHQALRVGPFGDAVTTMMPDLSYTENEAGIEQVAVRADDNIRKSDWTFPNNNHVVVPGLQKGDPWIDFGIWMVPQDDEHSTRFTIYAMAPGDEPANERFRAYFRKFGGYNADEHYDELFHQRKGPSEEDFLAGLISAQDYIAQRGQGVVADRRQEMLGKSDLGVVTLRRVFWRELDALRNGRPTKHWRKRAEPLTLPTQPGRSRQGTPAPVEEPAS</sequence>
<keyword evidence="1" id="KW-0001">2Fe-2S</keyword>
<evidence type="ECO:0000256" key="1">
    <source>
        <dbReference type="ARBA" id="ARBA00022714"/>
    </source>
</evidence>
<organism evidence="8 9">
    <name type="scientific">Pigmentiphaga humi</name>
    <dbReference type="NCBI Taxonomy" id="2478468"/>
    <lineage>
        <taxon>Bacteria</taxon>
        <taxon>Pseudomonadati</taxon>
        <taxon>Pseudomonadota</taxon>
        <taxon>Betaproteobacteria</taxon>
        <taxon>Burkholderiales</taxon>
        <taxon>Alcaligenaceae</taxon>
        <taxon>Pigmentiphaga</taxon>
    </lineage>
</organism>
<proteinExistence type="predicted"/>
<keyword evidence="4" id="KW-0408">Iron</keyword>
<evidence type="ECO:0000256" key="2">
    <source>
        <dbReference type="ARBA" id="ARBA00022723"/>
    </source>
</evidence>
<dbReference type="InterPro" id="IPR036922">
    <property type="entry name" value="Rieske_2Fe-2S_sf"/>
</dbReference>
<dbReference type="EMBL" id="UWPJ01000017">
    <property type="protein sequence ID" value="VCU70076.1"/>
    <property type="molecule type" value="Genomic_DNA"/>
</dbReference>
<feature type="compositionally biased region" description="Polar residues" evidence="6">
    <location>
        <begin position="385"/>
        <end position="395"/>
    </location>
</feature>
<evidence type="ECO:0000256" key="6">
    <source>
        <dbReference type="SAM" id="MobiDB-lite"/>
    </source>
</evidence>
<keyword evidence="3 8" id="KW-0560">Oxidoreductase</keyword>
<dbReference type="GO" id="GO:0051213">
    <property type="term" value="F:dioxygenase activity"/>
    <property type="evidence" value="ECO:0007669"/>
    <property type="project" value="UniProtKB-KW"/>
</dbReference>
<dbReference type="EC" id="1.14.12.-" evidence="8"/>
<reference evidence="8 9" key="1">
    <citation type="submission" date="2018-10" db="EMBL/GenBank/DDBJ databases">
        <authorList>
            <person name="Criscuolo A."/>
        </authorList>
    </citation>
    <scope>NUCLEOTIDE SEQUENCE [LARGE SCALE GENOMIC DNA]</scope>
    <source>
        <strain evidence="8">DnA1</strain>
    </source>
</reference>
<dbReference type="Proteomes" id="UP000277294">
    <property type="component" value="Unassembled WGS sequence"/>
</dbReference>
<dbReference type="GO" id="GO:0051537">
    <property type="term" value="F:2 iron, 2 sulfur cluster binding"/>
    <property type="evidence" value="ECO:0007669"/>
    <property type="project" value="UniProtKB-KW"/>
</dbReference>